<dbReference type="Proteomes" id="UP000001741">
    <property type="component" value="Chromosome"/>
</dbReference>
<dbReference type="PANTHER" id="PTHR30558">
    <property type="entry name" value="EXBD MEMBRANE COMPONENT OF PMF-DRIVEN MACROMOLECULE IMPORT SYSTEM"/>
    <property type="match status" value="1"/>
</dbReference>
<keyword evidence="5 8" id="KW-1133">Transmembrane helix</keyword>
<dbReference type="GO" id="GO:0022857">
    <property type="term" value="F:transmembrane transporter activity"/>
    <property type="evidence" value="ECO:0007669"/>
    <property type="project" value="InterPro"/>
</dbReference>
<dbReference type="GO" id="GO:0005886">
    <property type="term" value="C:plasma membrane"/>
    <property type="evidence" value="ECO:0007669"/>
    <property type="project" value="UniProtKB-SubCell"/>
</dbReference>
<dbReference type="EMBL" id="CU468230">
    <property type="protein sequence ID" value="CAP01155.1"/>
    <property type="molecule type" value="Genomic_DNA"/>
</dbReference>
<dbReference type="KEGG" id="abm:ABSDF1818"/>
<dbReference type="GO" id="GO:0015031">
    <property type="term" value="P:protein transport"/>
    <property type="evidence" value="ECO:0007669"/>
    <property type="project" value="UniProtKB-KW"/>
</dbReference>
<feature type="transmembrane region" description="Helical" evidence="8">
    <location>
        <begin position="40"/>
        <end position="60"/>
    </location>
</feature>
<evidence type="ECO:0000313" key="9">
    <source>
        <dbReference type="EMBL" id="CAP01155.1"/>
    </source>
</evidence>
<evidence type="ECO:0000313" key="10">
    <source>
        <dbReference type="Proteomes" id="UP000001741"/>
    </source>
</evidence>
<evidence type="ECO:0000256" key="2">
    <source>
        <dbReference type="ARBA" id="ARBA00005811"/>
    </source>
</evidence>
<proteinExistence type="inferred from homology"/>
<dbReference type="PANTHER" id="PTHR30558:SF7">
    <property type="entry name" value="TOL-PAL SYSTEM PROTEIN TOLR"/>
    <property type="match status" value="1"/>
</dbReference>
<evidence type="ECO:0000256" key="8">
    <source>
        <dbReference type="SAM" id="Phobius"/>
    </source>
</evidence>
<dbReference type="Pfam" id="PF02472">
    <property type="entry name" value="ExbD"/>
    <property type="match status" value="1"/>
</dbReference>
<dbReference type="Gene3D" id="3.30.420.270">
    <property type="match status" value="1"/>
</dbReference>
<evidence type="ECO:0000256" key="7">
    <source>
        <dbReference type="RuleBase" id="RU003879"/>
    </source>
</evidence>
<protein>
    <submittedName>
        <fullName evidence="9">Biopolymer transport protein (EXBD-like)</fullName>
    </submittedName>
</protein>
<evidence type="ECO:0000256" key="3">
    <source>
        <dbReference type="ARBA" id="ARBA00022475"/>
    </source>
</evidence>
<reference evidence="9 10" key="1">
    <citation type="journal article" date="2008" name="PLoS ONE">
        <title>Comparative analysis of Acinetobacters: three genomes for three lifestyles.</title>
        <authorList>
            <person name="Vallenet D."/>
            <person name="Nordmann P."/>
            <person name="Barbe V."/>
            <person name="Poirel L."/>
            <person name="Mangenot S."/>
            <person name="Bataille E."/>
            <person name="Dossat C."/>
            <person name="Gas S."/>
            <person name="Kreimeyer A."/>
            <person name="Lenoble P."/>
            <person name="Oztas S."/>
            <person name="Poulain J."/>
            <person name="Segurens B."/>
            <person name="Robert C."/>
            <person name="Abergel C."/>
            <person name="Claverie J.M."/>
            <person name="Raoult D."/>
            <person name="Medigue C."/>
            <person name="Weissenbach J."/>
            <person name="Cruveiller S."/>
        </authorList>
    </citation>
    <scope>NUCLEOTIDE SEQUENCE [LARGE SCALE GENOMIC DNA]</scope>
    <source>
        <strain evidence="9 10">SDF</strain>
    </source>
</reference>
<comment type="subcellular location">
    <subcellularLocation>
        <location evidence="1">Cell membrane</location>
        <topology evidence="1">Single-pass membrane protein</topology>
    </subcellularLocation>
    <subcellularLocation>
        <location evidence="7">Cell membrane</location>
        <topology evidence="7">Single-pass type II membrane protein</topology>
    </subcellularLocation>
</comment>
<dbReference type="AlphaFoldDB" id="B0VNS7"/>
<accession>B0VNS7</accession>
<evidence type="ECO:0000256" key="1">
    <source>
        <dbReference type="ARBA" id="ARBA00004162"/>
    </source>
</evidence>
<dbReference type="InterPro" id="IPR003400">
    <property type="entry name" value="ExbD"/>
</dbReference>
<keyword evidence="4 7" id="KW-0812">Transmembrane</keyword>
<keyword evidence="7" id="KW-0813">Transport</keyword>
<evidence type="ECO:0000256" key="6">
    <source>
        <dbReference type="ARBA" id="ARBA00023136"/>
    </source>
</evidence>
<comment type="similarity">
    <text evidence="2 7">Belongs to the ExbD/TolR family.</text>
</comment>
<sequence length="158" mass="17424">MAKLPLLLPLQLPRNDFKENFMGMNVGSNNDDDVMLEVNMTPLIDVMLVLIIMFIITIPAPNNAININLPNGTPPPTNEKPPEVIDVRIDAAGKVFWNNQQVSDRKALETLFQGVVAKKDQDQIKLKPDQMAGYKNVAMVMATAQRLGVTKIGIVSSN</sequence>
<evidence type="ECO:0000256" key="5">
    <source>
        <dbReference type="ARBA" id="ARBA00022989"/>
    </source>
</evidence>
<evidence type="ECO:0000256" key="4">
    <source>
        <dbReference type="ARBA" id="ARBA00022692"/>
    </source>
</evidence>
<dbReference type="HOGENOM" id="CLU_085305_1_1_6"/>
<keyword evidence="6 8" id="KW-0472">Membrane</keyword>
<keyword evidence="3" id="KW-1003">Cell membrane</keyword>
<dbReference type="BioCyc" id="ABAU509170:GCL9-1495-MONOMER"/>
<keyword evidence="7" id="KW-0653">Protein transport</keyword>
<organism evidence="9 10">
    <name type="scientific">Acinetobacter baumannii (strain SDF)</name>
    <dbReference type="NCBI Taxonomy" id="509170"/>
    <lineage>
        <taxon>Bacteria</taxon>
        <taxon>Pseudomonadati</taxon>
        <taxon>Pseudomonadota</taxon>
        <taxon>Gammaproteobacteria</taxon>
        <taxon>Moraxellales</taxon>
        <taxon>Moraxellaceae</taxon>
        <taxon>Acinetobacter</taxon>
        <taxon>Acinetobacter calcoaceticus/baumannii complex</taxon>
    </lineage>
</organism>
<gene>
    <name evidence="9" type="ordered locus">ABSDF1818</name>
</gene>
<name>B0VNS7_ACIBS</name>